<evidence type="ECO:0000256" key="1">
    <source>
        <dbReference type="ARBA" id="ARBA00004170"/>
    </source>
</evidence>
<keyword evidence="11" id="KW-1185">Reference proteome</keyword>
<dbReference type="CDD" id="cd05936">
    <property type="entry name" value="FC-FACS_FadD_like"/>
    <property type="match status" value="1"/>
</dbReference>
<evidence type="ECO:0000256" key="5">
    <source>
        <dbReference type="ARBA" id="ARBA00026121"/>
    </source>
</evidence>
<dbReference type="Gene3D" id="3.40.50.12780">
    <property type="entry name" value="N-terminal domain of ligase-like"/>
    <property type="match status" value="1"/>
</dbReference>
<dbReference type="InterPro" id="IPR020845">
    <property type="entry name" value="AMP-binding_CS"/>
</dbReference>
<evidence type="ECO:0000256" key="6">
    <source>
        <dbReference type="ARBA" id="ARBA00039545"/>
    </source>
</evidence>
<dbReference type="PANTHER" id="PTHR43767">
    <property type="entry name" value="LONG-CHAIN-FATTY-ACID--COA LIGASE"/>
    <property type="match status" value="1"/>
</dbReference>
<dbReference type="NCBIfam" id="NF006523">
    <property type="entry name" value="PRK08974.1"/>
    <property type="match status" value="1"/>
</dbReference>
<evidence type="ECO:0000259" key="9">
    <source>
        <dbReference type="Pfam" id="PF13193"/>
    </source>
</evidence>
<dbReference type="EMBL" id="CP136522">
    <property type="protein sequence ID" value="WOT06621.1"/>
    <property type="molecule type" value="Genomic_DNA"/>
</dbReference>
<gene>
    <name evidence="10" type="primary">fadD</name>
    <name evidence="10" type="ORF">RGE70_07630</name>
</gene>
<dbReference type="EC" id="6.2.1.3" evidence="5"/>
<keyword evidence="3 10" id="KW-0436">Ligase</keyword>
<dbReference type="Gene3D" id="3.30.300.30">
    <property type="match status" value="1"/>
</dbReference>
<dbReference type="InterPro" id="IPR050237">
    <property type="entry name" value="ATP-dep_AMP-bd_enzyme"/>
</dbReference>
<reference evidence="10 11" key="1">
    <citation type="submission" date="2023-10" db="EMBL/GenBank/DDBJ databases">
        <title>Complete genome sequence of Shewanella sp. DAU334.</title>
        <authorList>
            <person name="Lee Y.-S."/>
            <person name="Jeong H.-R."/>
            <person name="Hwang E.-J."/>
            <person name="Choi Y.-L."/>
            <person name="Kim G.-D."/>
        </authorList>
    </citation>
    <scope>NUCLEOTIDE SEQUENCE [LARGE SCALE GENOMIC DNA]</scope>
    <source>
        <strain evidence="10 11">DAU334</strain>
    </source>
</reference>
<name>A0ABZ0K2B9_9GAMM</name>
<dbReference type="InterPro" id="IPR042099">
    <property type="entry name" value="ANL_N_sf"/>
</dbReference>
<organism evidence="10 11">
    <name type="scientific">Shewanella youngdeokensis</name>
    <dbReference type="NCBI Taxonomy" id="2999068"/>
    <lineage>
        <taxon>Bacteria</taxon>
        <taxon>Pseudomonadati</taxon>
        <taxon>Pseudomonadota</taxon>
        <taxon>Gammaproteobacteria</taxon>
        <taxon>Alteromonadales</taxon>
        <taxon>Shewanellaceae</taxon>
        <taxon>Shewanella</taxon>
    </lineage>
</organism>
<sequence>MDPIWIDNLPNDIPSQIDVEQYASLVDLLEQSVSKYADQPAFINMGAMLTYRKLEERSRAFAAYLQNELKLNKGDRVAIMMPNLLQYPIALFGILRAGMVVVNVNPLYTPRELKHQLNDSGAKAIVVVSNFAHTLEKVVADTPIESVILTGLGDLLSAPKRTLVNFVVKYVKKMVPKYHLPHAISMRKTLSKGRRLQYVKPVVKSNDLAFLQYTGGTTGVSKGAMLSHGNVVANLLQADAVYGSLLKNGKELVVTALPLYHIFALTVNCLLFLHKGSNNLLITNPRDLPAFIGELAKYPFTALTGVNTLFNALVNSDDFKKVDFSNLKLSIGGGMAVQRSVADQYQAITNTCLFEGYGLTEASPLVSCCPHNEAEGYNGSIGFPVANTSIQIRDDEGKELAQGETGELFAKGPQIMLGYWQRPEETAKVIDSDGYLATGDIGYVDEKGYLYIVDRKKDMILVSGFNVFPNEVEEVVALHSKVLEVAAVGVPNAASGELVKVFIVANDKSLTKEEVIKHCRKHLTGYKIPKLVEFRDELPKSNVGKILRRELRDEAKNV</sequence>
<dbReference type="InterPro" id="IPR025110">
    <property type="entry name" value="AMP-bd_C"/>
</dbReference>
<comment type="subcellular location">
    <subcellularLocation>
        <location evidence="1">Membrane</location>
        <topology evidence="1">Peripheral membrane protein</topology>
    </subcellularLocation>
</comment>
<dbReference type="SUPFAM" id="SSF56801">
    <property type="entry name" value="Acetyl-CoA synthetase-like"/>
    <property type="match status" value="1"/>
</dbReference>
<proteinExistence type="predicted"/>
<dbReference type="InterPro" id="IPR045851">
    <property type="entry name" value="AMP-bd_C_sf"/>
</dbReference>
<feature type="domain" description="AMP-binding enzyme C-terminal" evidence="9">
    <location>
        <begin position="471"/>
        <end position="545"/>
    </location>
</feature>
<keyword evidence="4" id="KW-0472">Membrane</keyword>
<evidence type="ECO:0000256" key="4">
    <source>
        <dbReference type="ARBA" id="ARBA00023136"/>
    </source>
</evidence>
<dbReference type="PROSITE" id="PS00455">
    <property type="entry name" value="AMP_BINDING"/>
    <property type="match status" value="1"/>
</dbReference>
<evidence type="ECO:0000259" key="8">
    <source>
        <dbReference type="Pfam" id="PF00501"/>
    </source>
</evidence>
<evidence type="ECO:0000313" key="10">
    <source>
        <dbReference type="EMBL" id="WOT06621.1"/>
    </source>
</evidence>
<dbReference type="Pfam" id="PF13193">
    <property type="entry name" value="AMP-binding_C"/>
    <property type="match status" value="1"/>
</dbReference>
<evidence type="ECO:0000313" key="11">
    <source>
        <dbReference type="Proteomes" id="UP001529491"/>
    </source>
</evidence>
<feature type="domain" description="AMP-dependent synthetase/ligase" evidence="8">
    <location>
        <begin position="29"/>
        <end position="420"/>
    </location>
</feature>
<dbReference type="RefSeq" id="WP_310470893.1">
    <property type="nucleotide sequence ID" value="NZ_CP136522.1"/>
</dbReference>
<evidence type="ECO:0000256" key="3">
    <source>
        <dbReference type="ARBA" id="ARBA00022598"/>
    </source>
</evidence>
<dbReference type="Proteomes" id="UP001529491">
    <property type="component" value="Chromosome"/>
</dbReference>
<evidence type="ECO:0000256" key="7">
    <source>
        <dbReference type="ARBA" id="ARBA00042773"/>
    </source>
</evidence>
<protein>
    <recommendedName>
        <fullName evidence="6">Long-chain-fatty-acid--CoA ligase</fullName>
        <ecNumber evidence="5">6.2.1.3</ecNumber>
    </recommendedName>
    <alternativeName>
        <fullName evidence="7">Long-chain acyl-CoA synthetase</fullName>
    </alternativeName>
</protein>
<dbReference type="InterPro" id="IPR000873">
    <property type="entry name" value="AMP-dep_synth/lig_dom"/>
</dbReference>
<dbReference type="GO" id="GO:0004467">
    <property type="term" value="F:long-chain fatty acid-CoA ligase activity"/>
    <property type="evidence" value="ECO:0007669"/>
    <property type="project" value="UniProtKB-EC"/>
</dbReference>
<dbReference type="Pfam" id="PF00501">
    <property type="entry name" value="AMP-binding"/>
    <property type="match status" value="1"/>
</dbReference>
<evidence type="ECO:0000256" key="2">
    <source>
        <dbReference type="ARBA" id="ARBA00005005"/>
    </source>
</evidence>
<dbReference type="PANTHER" id="PTHR43767:SF8">
    <property type="entry name" value="LONG-CHAIN-FATTY-ACID--COA LIGASE"/>
    <property type="match status" value="1"/>
</dbReference>
<accession>A0ABZ0K2B9</accession>
<comment type="pathway">
    <text evidence="2">Lipid metabolism; fatty acid beta-oxidation.</text>
</comment>